<dbReference type="AlphaFoldDB" id="A0A6G8PXT9"/>
<protein>
    <submittedName>
        <fullName evidence="1">Uncharacterized protein</fullName>
    </submittedName>
</protein>
<dbReference type="Proteomes" id="UP000502706">
    <property type="component" value="Chromosome"/>
</dbReference>
<keyword evidence="2" id="KW-1185">Reference proteome</keyword>
<reference evidence="1 2" key="1">
    <citation type="submission" date="2019-10" db="EMBL/GenBank/DDBJ databases">
        <title>Rubrobacter sp nov SCSIO 52915 isolated from a deep-sea sediment in the South China Sea.</title>
        <authorList>
            <person name="Chen R.W."/>
        </authorList>
    </citation>
    <scope>NUCLEOTIDE SEQUENCE [LARGE SCALE GENOMIC DNA]</scope>
    <source>
        <strain evidence="1 2">SCSIO 52915</strain>
    </source>
</reference>
<proteinExistence type="predicted"/>
<accession>A0A6G8PXT9</accession>
<evidence type="ECO:0000313" key="1">
    <source>
        <dbReference type="EMBL" id="QIN78985.1"/>
    </source>
</evidence>
<organism evidence="1 2">
    <name type="scientific">Rubrobacter marinus</name>
    <dbReference type="NCBI Taxonomy" id="2653852"/>
    <lineage>
        <taxon>Bacteria</taxon>
        <taxon>Bacillati</taxon>
        <taxon>Actinomycetota</taxon>
        <taxon>Rubrobacteria</taxon>
        <taxon>Rubrobacterales</taxon>
        <taxon>Rubrobacteraceae</taxon>
        <taxon>Rubrobacter</taxon>
    </lineage>
</organism>
<sequence>MSSSERFVAEGSVELGPKEDFFVFLDGEHLGSMLRRHFGAEAESGYTPIGRLRVTVERVEEQAAPET</sequence>
<dbReference type="RefSeq" id="WP_166396647.1">
    <property type="nucleotide sequence ID" value="NZ_CP045121.1"/>
</dbReference>
<dbReference type="KEGG" id="rmar:GBA65_11135"/>
<gene>
    <name evidence="1" type="ORF">GBA65_11135</name>
</gene>
<name>A0A6G8PXT9_9ACTN</name>
<dbReference type="EMBL" id="CP045121">
    <property type="protein sequence ID" value="QIN78985.1"/>
    <property type="molecule type" value="Genomic_DNA"/>
</dbReference>
<evidence type="ECO:0000313" key="2">
    <source>
        <dbReference type="Proteomes" id="UP000502706"/>
    </source>
</evidence>